<evidence type="ECO:0000256" key="4">
    <source>
        <dbReference type="HAMAP-Rule" id="MF_00528"/>
    </source>
</evidence>
<feature type="site" description="Important for substrate specificity" evidence="4">
    <location>
        <position position="16"/>
    </location>
</feature>
<reference evidence="5" key="1">
    <citation type="submission" date="2020-10" db="EMBL/GenBank/DDBJ databases">
        <authorList>
            <person name="Gilroy R."/>
        </authorList>
    </citation>
    <scope>NUCLEOTIDE SEQUENCE</scope>
    <source>
        <strain evidence="5">D5-748</strain>
    </source>
</reference>
<dbReference type="NCBIfam" id="TIGR00172">
    <property type="entry name" value="maf"/>
    <property type="match status" value="1"/>
</dbReference>
<dbReference type="GO" id="GO:0009117">
    <property type="term" value="P:nucleotide metabolic process"/>
    <property type="evidence" value="ECO:0007669"/>
    <property type="project" value="UniProtKB-KW"/>
</dbReference>
<feature type="site" description="Important for substrate specificity" evidence="4">
    <location>
        <position position="158"/>
    </location>
</feature>
<reference evidence="5" key="2">
    <citation type="journal article" date="2021" name="PeerJ">
        <title>Extensive microbial diversity within the chicken gut microbiome revealed by metagenomics and culture.</title>
        <authorList>
            <person name="Gilroy R."/>
            <person name="Ravi A."/>
            <person name="Getino M."/>
            <person name="Pursley I."/>
            <person name="Horton D.L."/>
            <person name="Alikhan N.F."/>
            <person name="Baker D."/>
            <person name="Gharbi K."/>
            <person name="Hall N."/>
            <person name="Watson M."/>
            <person name="Adriaenssens E.M."/>
            <person name="Foster-Nyarko E."/>
            <person name="Jarju S."/>
            <person name="Secka A."/>
            <person name="Antonio M."/>
            <person name="Oren A."/>
            <person name="Chaudhuri R.R."/>
            <person name="La Ragione R."/>
            <person name="Hildebrand F."/>
            <person name="Pallen M.J."/>
        </authorList>
    </citation>
    <scope>NUCLEOTIDE SEQUENCE</scope>
    <source>
        <strain evidence="5">D5-748</strain>
    </source>
</reference>
<evidence type="ECO:0000256" key="2">
    <source>
        <dbReference type="ARBA" id="ARBA00022801"/>
    </source>
</evidence>
<comment type="similarity">
    <text evidence="4">Belongs to the Maf family. YhdE subfamily.</text>
</comment>
<dbReference type="GO" id="GO:0005737">
    <property type="term" value="C:cytoplasm"/>
    <property type="evidence" value="ECO:0007669"/>
    <property type="project" value="UniProtKB-SubCell"/>
</dbReference>
<comment type="function">
    <text evidence="4">Nucleoside triphosphate pyrophosphatase that hydrolyzes dTTP and UTP. May have a dual role in cell division arrest and in preventing the incorporation of modified nucleotides into cellular nucleic acids.</text>
</comment>
<keyword evidence="2 4" id="KW-0378">Hydrolase</keyword>
<evidence type="ECO:0000313" key="5">
    <source>
        <dbReference type="EMBL" id="MBO8444844.1"/>
    </source>
</evidence>
<sequence length="193" mass="22336">MKFSDRKIILGSGSPRRRELLQGLDIDFEVDTGNDFKEEYSLDTPHRKIPELLSQGKSHGFHRPLTENEILITSDTLVLCEDEVMGKPHSREEAARMLNRLSGKSHEVITAVTIRDLNREITFSDTATVHFKPLSDEEIYYYIEKYRPYDKAGAYGIQEWIGYIGITSIEGSFYTIMGLPVHRVYEELQRFCR</sequence>
<dbReference type="GO" id="GO:0047429">
    <property type="term" value="F:nucleoside triphosphate diphosphatase activity"/>
    <property type="evidence" value="ECO:0007669"/>
    <property type="project" value="UniProtKB-EC"/>
</dbReference>
<dbReference type="AlphaFoldDB" id="A0A9D9EBT8"/>
<gene>
    <name evidence="5" type="primary">maf</name>
    <name evidence="5" type="ORF">IAC23_04000</name>
</gene>
<dbReference type="InterPro" id="IPR029001">
    <property type="entry name" value="ITPase-like_fam"/>
</dbReference>
<comment type="cofactor">
    <cofactor evidence="1 4">
        <name>a divalent metal cation</name>
        <dbReference type="ChEBI" id="CHEBI:60240"/>
    </cofactor>
</comment>
<comment type="caution">
    <text evidence="4">Lacks conserved residue(s) required for the propagation of feature annotation.</text>
</comment>
<dbReference type="PANTHER" id="PTHR43213">
    <property type="entry name" value="BIFUNCTIONAL DTTP/UTP PYROPHOSPHATASE/METHYLTRANSFERASE PROTEIN-RELATED"/>
    <property type="match status" value="1"/>
</dbReference>
<comment type="catalytic activity">
    <reaction evidence="4">
        <text>dTTP + H2O = dTMP + diphosphate + H(+)</text>
        <dbReference type="Rhea" id="RHEA:28534"/>
        <dbReference type="ChEBI" id="CHEBI:15377"/>
        <dbReference type="ChEBI" id="CHEBI:15378"/>
        <dbReference type="ChEBI" id="CHEBI:33019"/>
        <dbReference type="ChEBI" id="CHEBI:37568"/>
        <dbReference type="ChEBI" id="CHEBI:63528"/>
        <dbReference type="EC" id="3.6.1.9"/>
    </reaction>
</comment>
<organism evidence="5 6">
    <name type="scientific">Candidatus Cryptobacteroides merdavium</name>
    <dbReference type="NCBI Taxonomy" id="2840769"/>
    <lineage>
        <taxon>Bacteria</taxon>
        <taxon>Pseudomonadati</taxon>
        <taxon>Bacteroidota</taxon>
        <taxon>Bacteroidia</taxon>
        <taxon>Bacteroidales</taxon>
        <taxon>Candidatus Cryptobacteroides</taxon>
    </lineage>
</organism>
<keyword evidence="4" id="KW-0963">Cytoplasm</keyword>
<proteinExistence type="inferred from homology"/>
<evidence type="ECO:0000256" key="3">
    <source>
        <dbReference type="ARBA" id="ARBA00023080"/>
    </source>
</evidence>
<protein>
    <recommendedName>
        <fullName evidence="4">dTTP/UTP pyrophosphatase</fullName>
        <shortName evidence="4">dTTPase/UTPase</shortName>
        <ecNumber evidence="4">3.6.1.9</ecNumber>
    </recommendedName>
    <alternativeName>
        <fullName evidence="4">Nucleoside triphosphate pyrophosphatase</fullName>
    </alternativeName>
    <alternativeName>
        <fullName evidence="4">Nucleotide pyrophosphatase</fullName>
        <shortName evidence="4">Nucleotide PPase</shortName>
    </alternativeName>
</protein>
<dbReference type="EC" id="3.6.1.9" evidence="4"/>
<dbReference type="Gene3D" id="3.90.950.10">
    <property type="match status" value="1"/>
</dbReference>
<comment type="subcellular location">
    <subcellularLocation>
        <location evidence="4">Cytoplasm</location>
    </subcellularLocation>
</comment>
<dbReference type="CDD" id="cd00555">
    <property type="entry name" value="Maf"/>
    <property type="match status" value="1"/>
</dbReference>
<evidence type="ECO:0000313" key="6">
    <source>
        <dbReference type="Proteomes" id="UP000823619"/>
    </source>
</evidence>
<dbReference type="Pfam" id="PF02545">
    <property type="entry name" value="Maf"/>
    <property type="match status" value="1"/>
</dbReference>
<dbReference type="PANTHER" id="PTHR43213:SF5">
    <property type="entry name" value="BIFUNCTIONAL DTTP_UTP PYROPHOSPHATASE_METHYLTRANSFERASE PROTEIN-RELATED"/>
    <property type="match status" value="1"/>
</dbReference>
<dbReference type="InterPro" id="IPR003697">
    <property type="entry name" value="Maf-like"/>
</dbReference>
<comment type="catalytic activity">
    <reaction evidence="4">
        <text>UTP + H2O = UMP + diphosphate + H(+)</text>
        <dbReference type="Rhea" id="RHEA:29395"/>
        <dbReference type="ChEBI" id="CHEBI:15377"/>
        <dbReference type="ChEBI" id="CHEBI:15378"/>
        <dbReference type="ChEBI" id="CHEBI:33019"/>
        <dbReference type="ChEBI" id="CHEBI:46398"/>
        <dbReference type="ChEBI" id="CHEBI:57865"/>
        <dbReference type="EC" id="3.6.1.9"/>
    </reaction>
</comment>
<feature type="active site" description="Proton acceptor" evidence="4">
    <location>
        <position position="75"/>
    </location>
</feature>
<keyword evidence="3 4" id="KW-0546">Nucleotide metabolism</keyword>
<dbReference type="PIRSF" id="PIRSF006305">
    <property type="entry name" value="Maf"/>
    <property type="match status" value="1"/>
</dbReference>
<accession>A0A9D9EBT8</accession>
<dbReference type="SUPFAM" id="SSF52972">
    <property type="entry name" value="ITPase-like"/>
    <property type="match status" value="1"/>
</dbReference>
<comment type="caution">
    <text evidence="5">The sequence shown here is derived from an EMBL/GenBank/DDBJ whole genome shotgun (WGS) entry which is preliminary data.</text>
</comment>
<evidence type="ECO:0000256" key="1">
    <source>
        <dbReference type="ARBA" id="ARBA00001968"/>
    </source>
</evidence>
<dbReference type="Proteomes" id="UP000823619">
    <property type="component" value="Unassembled WGS sequence"/>
</dbReference>
<feature type="site" description="Important for substrate specificity" evidence="4">
    <location>
        <position position="76"/>
    </location>
</feature>
<dbReference type="HAMAP" id="MF_00528">
    <property type="entry name" value="Maf"/>
    <property type="match status" value="1"/>
</dbReference>
<dbReference type="EMBL" id="JADIMO010000044">
    <property type="protein sequence ID" value="MBO8444844.1"/>
    <property type="molecule type" value="Genomic_DNA"/>
</dbReference>
<name>A0A9D9EBT8_9BACT</name>